<keyword evidence="1" id="KW-0732">Signal</keyword>
<dbReference type="EMBL" id="CAJZBQ010000058">
    <property type="protein sequence ID" value="CAG9334581.1"/>
    <property type="molecule type" value="Genomic_DNA"/>
</dbReference>
<sequence length="156" mass="17936">MLKVTIALLICGVFGFWGSSDTGSDVSLHMPHVIKSILEEQGISTVEAKLISQSYLAKNEGMDFKKLENSILNGDLFKYIDEWRKGLFSEVFPQESKEVLKRMKTMPFSYEYYQAITTSFDDYMDKKPKEEHKAKINVSHGEIEECPVLVNFPYTF</sequence>
<organism evidence="2 3">
    <name type="scientific">Blepharisma stoltei</name>
    <dbReference type="NCBI Taxonomy" id="1481888"/>
    <lineage>
        <taxon>Eukaryota</taxon>
        <taxon>Sar</taxon>
        <taxon>Alveolata</taxon>
        <taxon>Ciliophora</taxon>
        <taxon>Postciliodesmatophora</taxon>
        <taxon>Heterotrichea</taxon>
        <taxon>Heterotrichida</taxon>
        <taxon>Blepharismidae</taxon>
        <taxon>Blepharisma</taxon>
    </lineage>
</organism>
<dbReference type="Proteomes" id="UP001162131">
    <property type="component" value="Unassembled WGS sequence"/>
</dbReference>
<feature type="chain" id="PRO_5043818377" evidence="1">
    <location>
        <begin position="16"/>
        <end position="156"/>
    </location>
</feature>
<evidence type="ECO:0000256" key="1">
    <source>
        <dbReference type="SAM" id="SignalP"/>
    </source>
</evidence>
<evidence type="ECO:0000313" key="3">
    <source>
        <dbReference type="Proteomes" id="UP001162131"/>
    </source>
</evidence>
<proteinExistence type="predicted"/>
<accession>A0AAU9K7X9</accession>
<protein>
    <submittedName>
        <fullName evidence="2">Uncharacterized protein</fullName>
    </submittedName>
</protein>
<keyword evidence="3" id="KW-1185">Reference proteome</keyword>
<comment type="caution">
    <text evidence="2">The sequence shown here is derived from an EMBL/GenBank/DDBJ whole genome shotgun (WGS) entry which is preliminary data.</text>
</comment>
<name>A0AAU9K7X9_9CILI</name>
<evidence type="ECO:0000313" key="2">
    <source>
        <dbReference type="EMBL" id="CAG9334581.1"/>
    </source>
</evidence>
<dbReference type="AlphaFoldDB" id="A0AAU9K7X9"/>
<reference evidence="2" key="1">
    <citation type="submission" date="2021-09" db="EMBL/GenBank/DDBJ databases">
        <authorList>
            <consortium name="AG Swart"/>
            <person name="Singh M."/>
            <person name="Singh A."/>
            <person name="Seah K."/>
            <person name="Emmerich C."/>
        </authorList>
    </citation>
    <scope>NUCLEOTIDE SEQUENCE</scope>
    <source>
        <strain evidence="2">ATCC30299</strain>
    </source>
</reference>
<feature type="signal peptide" evidence="1">
    <location>
        <begin position="1"/>
        <end position="15"/>
    </location>
</feature>
<gene>
    <name evidence="2" type="ORF">BSTOLATCC_MIC61193</name>
</gene>